<accession>A0A9X2VSW4</accession>
<evidence type="ECO:0000313" key="1">
    <source>
        <dbReference type="EMBL" id="MCS7480968.1"/>
    </source>
</evidence>
<name>A0A9X2VSW4_9PSEU</name>
<reference evidence="1" key="1">
    <citation type="submission" date="2022-08" db="EMBL/GenBank/DDBJ databases">
        <authorList>
            <person name="Tistechok S."/>
            <person name="Samborskyy M."/>
            <person name="Roman I."/>
        </authorList>
    </citation>
    <scope>NUCLEOTIDE SEQUENCE</scope>
    <source>
        <strain evidence="1">DSM 103496</strain>
    </source>
</reference>
<dbReference type="SUPFAM" id="SSF81923">
    <property type="entry name" value="Double Clp-N motif"/>
    <property type="match status" value="2"/>
</dbReference>
<dbReference type="GO" id="GO:0008233">
    <property type="term" value="F:peptidase activity"/>
    <property type="evidence" value="ECO:0007669"/>
    <property type="project" value="UniProtKB-KW"/>
</dbReference>
<keyword evidence="2" id="KW-1185">Reference proteome</keyword>
<dbReference type="GO" id="GO:0006508">
    <property type="term" value="P:proteolysis"/>
    <property type="evidence" value="ECO:0007669"/>
    <property type="project" value="UniProtKB-KW"/>
</dbReference>
<dbReference type="RefSeq" id="WP_259626464.1">
    <property type="nucleotide sequence ID" value="NZ_JANYMP010000016.1"/>
</dbReference>
<organism evidence="1 2">
    <name type="scientific">Umezawaea endophytica</name>
    <dbReference type="NCBI Taxonomy" id="1654476"/>
    <lineage>
        <taxon>Bacteria</taxon>
        <taxon>Bacillati</taxon>
        <taxon>Actinomycetota</taxon>
        <taxon>Actinomycetes</taxon>
        <taxon>Pseudonocardiales</taxon>
        <taxon>Pseudonocardiaceae</taxon>
        <taxon>Umezawaea</taxon>
    </lineage>
</organism>
<dbReference type="EMBL" id="JANYMP010000016">
    <property type="protein sequence ID" value="MCS7480968.1"/>
    <property type="molecule type" value="Genomic_DNA"/>
</dbReference>
<comment type="caution">
    <text evidence="1">The sequence shown here is derived from an EMBL/GenBank/DDBJ whole genome shotgun (WGS) entry which is preliminary data.</text>
</comment>
<sequence length="344" mass="36018">MHPGEHTTDAIKLLSRAQSRAARLDHGATGTEHLLFAMLDAGTPTARALAPGARDAGRLMGVIASLDPPHWVSEDDETASPDVEADAMVTAALREAHFCTRKRGRIPGEPPPATPALRACLRGALVHAGPAPVLPSHLLLGLLDLRGSRAVDALRLRRIDRDAVAAAVDPAREEPAAHPSVALLRKSGVFGGRTRFWMRWLSSGFGSPVLMGVVAEATRQAVRRGGAEVEPVDLLLGVLSLDGLVEWSGDRLPDRVAAEVLKAHGVDLPGLLPVVRVPAVPLGESVPLGEQARRSLTAARLRVADRGSEAVGTGDLVVTLLDEIGPLLAGAGHDVRALRAALAG</sequence>
<gene>
    <name evidence="1" type="ORF">NZH93_29275</name>
</gene>
<evidence type="ECO:0000313" key="2">
    <source>
        <dbReference type="Proteomes" id="UP001141259"/>
    </source>
</evidence>
<dbReference type="InterPro" id="IPR036628">
    <property type="entry name" value="Clp_N_dom_sf"/>
</dbReference>
<proteinExistence type="predicted"/>
<dbReference type="Gene3D" id="1.10.1780.10">
    <property type="entry name" value="Clp, N-terminal domain"/>
    <property type="match status" value="2"/>
</dbReference>
<protein>
    <submittedName>
        <fullName evidence="1">Clp protease N-terminal domain-containing protein</fullName>
    </submittedName>
</protein>
<keyword evidence="1" id="KW-0378">Hydrolase</keyword>
<keyword evidence="1" id="KW-0645">Protease</keyword>
<dbReference type="AlphaFoldDB" id="A0A9X2VSW4"/>
<dbReference type="Proteomes" id="UP001141259">
    <property type="component" value="Unassembled WGS sequence"/>
</dbReference>